<comment type="subcellular location">
    <subcellularLocation>
        <location evidence="1">Nucleus</location>
    </subcellularLocation>
</comment>
<dbReference type="PROSITE" id="PS00036">
    <property type="entry name" value="BZIP_BASIC"/>
    <property type="match status" value="1"/>
</dbReference>
<dbReference type="GO" id="GO:0005634">
    <property type="term" value="C:nucleus"/>
    <property type="evidence" value="ECO:0007669"/>
    <property type="project" value="UniProtKB-SubCell"/>
</dbReference>
<accession>A0A5N6T904</accession>
<dbReference type="PROSITE" id="PS50217">
    <property type="entry name" value="BZIP"/>
    <property type="match status" value="1"/>
</dbReference>
<dbReference type="SUPFAM" id="SSF57959">
    <property type="entry name" value="Leucine zipper domain"/>
    <property type="match status" value="1"/>
</dbReference>
<evidence type="ECO:0000256" key="2">
    <source>
        <dbReference type="ARBA" id="ARBA00023015"/>
    </source>
</evidence>
<keyword evidence="7" id="KW-1185">Reference proteome</keyword>
<evidence type="ECO:0000256" key="3">
    <source>
        <dbReference type="ARBA" id="ARBA00023163"/>
    </source>
</evidence>
<organism evidence="6 7">
    <name type="scientific">Aspergillus pseudotamarii</name>
    <dbReference type="NCBI Taxonomy" id="132259"/>
    <lineage>
        <taxon>Eukaryota</taxon>
        <taxon>Fungi</taxon>
        <taxon>Dikarya</taxon>
        <taxon>Ascomycota</taxon>
        <taxon>Pezizomycotina</taxon>
        <taxon>Eurotiomycetes</taxon>
        <taxon>Eurotiomycetidae</taxon>
        <taxon>Eurotiales</taxon>
        <taxon>Aspergillaceae</taxon>
        <taxon>Aspergillus</taxon>
        <taxon>Aspergillus subgen. Circumdati</taxon>
    </lineage>
</organism>
<keyword evidence="2" id="KW-0805">Transcription regulation</keyword>
<name>A0A5N6T904_ASPPS</name>
<evidence type="ECO:0000313" key="6">
    <source>
        <dbReference type="EMBL" id="KAE8142747.1"/>
    </source>
</evidence>
<dbReference type="RefSeq" id="XP_031918810.1">
    <property type="nucleotide sequence ID" value="XM_032062193.1"/>
</dbReference>
<evidence type="ECO:0000259" key="5">
    <source>
        <dbReference type="PROSITE" id="PS50217"/>
    </source>
</evidence>
<evidence type="ECO:0000256" key="1">
    <source>
        <dbReference type="ARBA" id="ARBA00004123"/>
    </source>
</evidence>
<dbReference type="GO" id="GO:0003700">
    <property type="term" value="F:DNA-binding transcription factor activity"/>
    <property type="evidence" value="ECO:0007669"/>
    <property type="project" value="InterPro"/>
</dbReference>
<dbReference type="PANTHER" id="PTHR19304">
    <property type="entry name" value="CYCLIC-AMP RESPONSE ELEMENT BINDING PROTEIN"/>
    <property type="match status" value="1"/>
</dbReference>
<sequence>MTSIAVVQPQFLWDLAPTFPQLPTCFKHPTNERQPLSLENINPYEAWHKYGNASSYVMCNADQSGLACSQPISDAMPLAEGTLPIQTTTQAIIGEPKRSAQNTTVSKPDAMEPSHIFANHDKINKDWKARRDKILQRNRQAAKRCRQRKKLVVEEIESLADAHVWRNNELRMQIEQLRYEILDLHSEILKHAQCDDEPIKRYLSQRVRKISGGHILDTASPQPIDPRLSFSSLEAPPEQHSTTKTIVYPEDHGAQYDSHGFGAEILPCHHSASMSASSDGQTVDRTFYWRERQRLRRKAEEFYRALSTLLGFQTKPVQGEGSD</sequence>
<feature type="domain" description="BZIP" evidence="5">
    <location>
        <begin position="128"/>
        <end position="191"/>
    </location>
</feature>
<keyword evidence="3" id="KW-0804">Transcription</keyword>
<gene>
    <name evidence="6" type="ORF">BDV38DRAFT_293245</name>
</gene>
<dbReference type="Gene3D" id="1.20.5.170">
    <property type="match status" value="1"/>
</dbReference>
<evidence type="ECO:0000313" key="7">
    <source>
        <dbReference type="Proteomes" id="UP000325672"/>
    </source>
</evidence>
<dbReference type="Proteomes" id="UP000325672">
    <property type="component" value="Unassembled WGS sequence"/>
</dbReference>
<dbReference type="InterPro" id="IPR046347">
    <property type="entry name" value="bZIP_sf"/>
</dbReference>
<reference evidence="6 7" key="1">
    <citation type="submission" date="2019-04" db="EMBL/GenBank/DDBJ databases">
        <title>Friends and foes A comparative genomics study of 23 Aspergillus species from section Flavi.</title>
        <authorList>
            <consortium name="DOE Joint Genome Institute"/>
            <person name="Kjaerbolling I."/>
            <person name="Vesth T."/>
            <person name="Frisvad J.C."/>
            <person name="Nybo J.L."/>
            <person name="Theobald S."/>
            <person name="Kildgaard S."/>
            <person name="Isbrandt T."/>
            <person name="Kuo A."/>
            <person name="Sato A."/>
            <person name="Lyhne E.K."/>
            <person name="Kogle M.E."/>
            <person name="Wiebenga A."/>
            <person name="Kun R.S."/>
            <person name="Lubbers R.J."/>
            <person name="Makela M.R."/>
            <person name="Barry K."/>
            <person name="Chovatia M."/>
            <person name="Clum A."/>
            <person name="Daum C."/>
            <person name="Haridas S."/>
            <person name="He G."/>
            <person name="LaButti K."/>
            <person name="Lipzen A."/>
            <person name="Mondo S."/>
            <person name="Riley R."/>
            <person name="Salamov A."/>
            <person name="Simmons B.A."/>
            <person name="Magnuson J.K."/>
            <person name="Henrissat B."/>
            <person name="Mortensen U.H."/>
            <person name="Larsen T.O."/>
            <person name="Devries R.P."/>
            <person name="Grigoriev I.V."/>
            <person name="Machida M."/>
            <person name="Baker S.E."/>
            <person name="Andersen M.R."/>
        </authorList>
    </citation>
    <scope>NUCLEOTIDE SEQUENCE [LARGE SCALE GENOMIC DNA]</scope>
    <source>
        <strain evidence="6 7">CBS 117625</strain>
    </source>
</reference>
<dbReference type="Pfam" id="PF00170">
    <property type="entry name" value="bZIP_1"/>
    <property type="match status" value="1"/>
</dbReference>
<dbReference type="AlphaFoldDB" id="A0A5N6T904"/>
<keyword evidence="4" id="KW-0539">Nucleus</keyword>
<proteinExistence type="predicted"/>
<evidence type="ECO:0000256" key="4">
    <source>
        <dbReference type="ARBA" id="ARBA00023242"/>
    </source>
</evidence>
<dbReference type="SMART" id="SM00338">
    <property type="entry name" value="BRLZ"/>
    <property type="match status" value="1"/>
</dbReference>
<dbReference type="EMBL" id="ML743553">
    <property type="protein sequence ID" value="KAE8142747.1"/>
    <property type="molecule type" value="Genomic_DNA"/>
</dbReference>
<dbReference type="InterPro" id="IPR051027">
    <property type="entry name" value="bZIP_transcription_factors"/>
</dbReference>
<dbReference type="InterPro" id="IPR004827">
    <property type="entry name" value="bZIP"/>
</dbReference>
<protein>
    <recommendedName>
        <fullName evidence="5">BZIP domain-containing protein</fullName>
    </recommendedName>
</protein>
<dbReference type="CDD" id="cd14687">
    <property type="entry name" value="bZIP_ATF2"/>
    <property type="match status" value="1"/>
</dbReference>
<dbReference type="OrthoDB" id="295274at2759"/>
<dbReference type="GeneID" id="43646403"/>